<feature type="compositionally biased region" description="Pro residues" evidence="1">
    <location>
        <begin position="64"/>
        <end position="76"/>
    </location>
</feature>
<feature type="compositionally biased region" description="Basic residues" evidence="1">
    <location>
        <begin position="51"/>
        <end position="63"/>
    </location>
</feature>
<feature type="compositionally biased region" description="Low complexity" evidence="1">
    <location>
        <begin position="40"/>
        <end position="50"/>
    </location>
</feature>
<protein>
    <submittedName>
        <fullName evidence="2">Uncharacterized protein</fullName>
    </submittedName>
</protein>
<accession>A0A6A6WU06</accession>
<proteinExistence type="predicted"/>
<evidence type="ECO:0000313" key="2">
    <source>
        <dbReference type="EMBL" id="KAF2787414.1"/>
    </source>
</evidence>
<feature type="region of interest" description="Disordered" evidence="1">
    <location>
        <begin position="40"/>
        <end position="76"/>
    </location>
</feature>
<feature type="region of interest" description="Disordered" evidence="1">
    <location>
        <begin position="107"/>
        <end position="143"/>
    </location>
</feature>
<feature type="compositionally biased region" description="Polar residues" evidence="1">
    <location>
        <begin position="130"/>
        <end position="143"/>
    </location>
</feature>
<feature type="region of interest" description="Disordered" evidence="1">
    <location>
        <begin position="1"/>
        <end position="27"/>
    </location>
</feature>
<gene>
    <name evidence="2" type="ORF">K505DRAFT_329704</name>
</gene>
<reference evidence="2" key="1">
    <citation type="journal article" date="2020" name="Stud. Mycol.">
        <title>101 Dothideomycetes genomes: a test case for predicting lifestyles and emergence of pathogens.</title>
        <authorList>
            <person name="Haridas S."/>
            <person name="Albert R."/>
            <person name="Binder M."/>
            <person name="Bloem J."/>
            <person name="Labutti K."/>
            <person name="Salamov A."/>
            <person name="Andreopoulos B."/>
            <person name="Baker S."/>
            <person name="Barry K."/>
            <person name="Bills G."/>
            <person name="Bluhm B."/>
            <person name="Cannon C."/>
            <person name="Castanera R."/>
            <person name="Culley D."/>
            <person name="Daum C."/>
            <person name="Ezra D."/>
            <person name="Gonzalez J."/>
            <person name="Henrissat B."/>
            <person name="Kuo A."/>
            <person name="Liang C."/>
            <person name="Lipzen A."/>
            <person name="Lutzoni F."/>
            <person name="Magnuson J."/>
            <person name="Mondo S."/>
            <person name="Nolan M."/>
            <person name="Ohm R."/>
            <person name="Pangilinan J."/>
            <person name="Park H.-J."/>
            <person name="Ramirez L."/>
            <person name="Alfaro M."/>
            <person name="Sun H."/>
            <person name="Tritt A."/>
            <person name="Yoshinaga Y."/>
            <person name="Zwiers L.-H."/>
            <person name="Turgeon B."/>
            <person name="Goodwin S."/>
            <person name="Spatafora J."/>
            <person name="Crous P."/>
            <person name="Grigoriev I."/>
        </authorList>
    </citation>
    <scope>NUCLEOTIDE SEQUENCE</scope>
    <source>
        <strain evidence="2">CBS 109.77</strain>
    </source>
</reference>
<dbReference type="AlphaFoldDB" id="A0A6A6WU06"/>
<name>A0A6A6WU06_9PLEO</name>
<organism evidence="2 3">
    <name type="scientific">Melanomma pulvis-pyrius CBS 109.77</name>
    <dbReference type="NCBI Taxonomy" id="1314802"/>
    <lineage>
        <taxon>Eukaryota</taxon>
        <taxon>Fungi</taxon>
        <taxon>Dikarya</taxon>
        <taxon>Ascomycota</taxon>
        <taxon>Pezizomycotina</taxon>
        <taxon>Dothideomycetes</taxon>
        <taxon>Pleosporomycetidae</taxon>
        <taxon>Pleosporales</taxon>
        <taxon>Melanommataceae</taxon>
        <taxon>Melanomma</taxon>
    </lineage>
</organism>
<evidence type="ECO:0000313" key="3">
    <source>
        <dbReference type="Proteomes" id="UP000799757"/>
    </source>
</evidence>
<sequence length="143" mass="14915">MASSAAASSQLAGLVHGRQRAGEGARRVLSGSTAAALIKALAGSSSGRATGARRRRLNRRRRAPTPPPPALPLLLPPSPGSLVFVAARARGVQSRPLLCRHRPLRGIFSSPTHAAKPPNTRLHHALKPASRTSEPSLHTATTS</sequence>
<dbReference type="EMBL" id="MU002322">
    <property type="protein sequence ID" value="KAF2787414.1"/>
    <property type="molecule type" value="Genomic_DNA"/>
</dbReference>
<evidence type="ECO:0000256" key="1">
    <source>
        <dbReference type="SAM" id="MobiDB-lite"/>
    </source>
</evidence>
<keyword evidence="3" id="KW-1185">Reference proteome</keyword>
<dbReference type="Proteomes" id="UP000799757">
    <property type="component" value="Unassembled WGS sequence"/>
</dbReference>